<dbReference type="InParanoid" id="B7P7H3"/>
<dbReference type="GO" id="GO:0005634">
    <property type="term" value="C:nucleus"/>
    <property type="evidence" value="ECO:0000318"/>
    <property type="project" value="GO_Central"/>
</dbReference>
<dbReference type="AlphaFoldDB" id="B7P7H3"/>
<dbReference type="PROSITE" id="PS50071">
    <property type="entry name" value="HOMEOBOX_2"/>
    <property type="match status" value="1"/>
</dbReference>
<protein>
    <recommendedName>
        <fullName evidence="5">Homeobox domain-containing protein</fullName>
    </recommendedName>
</protein>
<dbReference type="GO" id="GO:0000981">
    <property type="term" value="F:DNA-binding transcription factor activity, RNA polymerase II-specific"/>
    <property type="evidence" value="ECO:0000318"/>
    <property type="project" value="GO_Central"/>
</dbReference>
<accession>B7P7H3</accession>
<dbReference type="Pfam" id="PF00046">
    <property type="entry name" value="Homeodomain"/>
    <property type="match status" value="1"/>
</dbReference>
<comment type="subcellular location">
    <subcellularLocation>
        <location evidence="1 2 3">Nucleus</location>
    </subcellularLocation>
</comment>
<dbReference type="EnsemblMetazoa" id="ISCW002410-RA">
    <property type="protein sequence ID" value="ISCW002410-PA"/>
    <property type="gene ID" value="ISCW002410"/>
</dbReference>
<feature type="region of interest" description="Disordered" evidence="4">
    <location>
        <begin position="53"/>
        <end position="74"/>
    </location>
</feature>
<feature type="non-terminal residue" evidence="6">
    <location>
        <position position="1"/>
    </location>
</feature>
<feature type="domain" description="Homeobox" evidence="5">
    <location>
        <begin position="29"/>
        <end position="54"/>
    </location>
</feature>
<evidence type="ECO:0000313" key="6">
    <source>
        <dbReference type="EMBL" id="EEC02545.1"/>
    </source>
</evidence>
<feature type="DNA-binding region" description="Homeobox" evidence="2">
    <location>
        <begin position="31"/>
        <end position="55"/>
    </location>
</feature>
<evidence type="ECO:0000259" key="5">
    <source>
        <dbReference type="PROSITE" id="PS50071"/>
    </source>
</evidence>
<dbReference type="CDD" id="cd00086">
    <property type="entry name" value="homeodomain"/>
    <property type="match status" value="1"/>
</dbReference>
<keyword evidence="8" id="KW-1185">Reference proteome</keyword>
<dbReference type="Gene3D" id="1.10.10.60">
    <property type="entry name" value="Homeodomain-like"/>
    <property type="match status" value="1"/>
</dbReference>
<dbReference type="PaxDb" id="6945-B7P7H3"/>
<reference evidence="7" key="2">
    <citation type="submission" date="2020-05" db="UniProtKB">
        <authorList>
            <consortium name="EnsemblMetazoa"/>
        </authorList>
    </citation>
    <scope>IDENTIFICATION</scope>
    <source>
        <strain evidence="7">wikel</strain>
    </source>
</reference>
<evidence type="ECO:0000313" key="7">
    <source>
        <dbReference type="EnsemblMetazoa" id="ISCW002410-PA"/>
    </source>
</evidence>
<dbReference type="GO" id="GO:0006357">
    <property type="term" value="P:regulation of transcription by RNA polymerase II"/>
    <property type="evidence" value="ECO:0000318"/>
    <property type="project" value="GO_Central"/>
</dbReference>
<dbReference type="GO" id="GO:0048666">
    <property type="term" value="P:neuron development"/>
    <property type="evidence" value="ECO:0000318"/>
    <property type="project" value="GO_Central"/>
</dbReference>
<organism>
    <name type="scientific">Ixodes scapularis</name>
    <name type="common">Black-legged tick</name>
    <name type="synonym">Deer tick</name>
    <dbReference type="NCBI Taxonomy" id="6945"/>
    <lineage>
        <taxon>Eukaryota</taxon>
        <taxon>Metazoa</taxon>
        <taxon>Ecdysozoa</taxon>
        <taxon>Arthropoda</taxon>
        <taxon>Chelicerata</taxon>
        <taxon>Arachnida</taxon>
        <taxon>Acari</taxon>
        <taxon>Parasitiformes</taxon>
        <taxon>Ixodida</taxon>
        <taxon>Ixodoidea</taxon>
        <taxon>Ixodidae</taxon>
        <taxon>Ixodinae</taxon>
        <taxon>Ixodes</taxon>
    </lineage>
</organism>
<proteinExistence type="predicted"/>
<evidence type="ECO:0000313" key="8">
    <source>
        <dbReference type="Proteomes" id="UP000001555"/>
    </source>
</evidence>
<feature type="non-terminal residue" evidence="6">
    <location>
        <position position="74"/>
    </location>
</feature>
<evidence type="ECO:0000256" key="2">
    <source>
        <dbReference type="PROSITE-ProRule" id="PRU00108"/>
    </source>
</evidence>
<dbReference type="EMBL" id="DS652053">
    <property type="protein sequence ID" value="EEC02545.1"/>
    <property type="molecule type" value="Genomic_DNA"/>
</dbReference>
<sequence length="74" mass="8594">NTVLCHAFRRANSFFAHMLTTDAPGALPVAFNCSLSACPMQVWFQNRRAKWRKQHRMPEGRRSETIWAPQPLRP</sequence>
<reference evidence="6 8" key="1">
    <citation type="submission" date="2008-03" db="EMBL/GenBank/DDBJ databases">
        <title>Annotation of Ixodes scapularis.</title>
        <authorList>
            <consortium name="Ixodes scapularis Genome Project Consortium"/>
            <person name="Caler E."/>
            <person name="Hannick L.I."/>
            <person name="Bidwell S."/>
            <person name="Joardar V."/>
            <person name="Thiagarajan M."/>
            <person name="Amedeo P."/>
            <person name="Galinsky K.J."/>
            <person name="Schobel S."/>
            <person name="Inman J."/>
            <person name="Hostetler J."/>
            <person name="Miller J."/>
            <person name="Hammond M."/>
            <person name="Megy K."/>
            <person name="Lawson D."/>
            <person name="Kodira C."/>
            <person name="Sutton G."/>
            <person name="Meyer J."/>
            <person name="Hill C.A."/>
            <person name="Birren B."/>
            <person name="Nene V."/>
            <person name="Collins F."/>
            <person name="Alarcon-Chaidez F."/>
            <person name="Wikel S."/>
            <person name="Strausberg R."/>
        </authorList>
    </citation>
    <scope>NUCLEOTIDE SEQUENCE [LARGE SCALE GENOMIC DNA]</scope>
    <source>
        <strain evidence="8">Wikel</strain>
        <strain evidence="6">Wikel colony</strain>
    </source>
</reference>
<dbReference type="EMBL" id="ABJB010970472">
    <property type="status" value="NOT_ANNOTATED_CDS"/>
    <property type="molecule type" value="Genomic_DNA"/>
</dbReference>
<dbReference type="VEuPathDB" id="VectorBase:ISCW002410"/>
<dbReference type="Proteomes" id="UP000001555">
    <property type="component" value="Unassembled WGS sequence"/>
</dbReference>
<dbReference type="GO" id="GO:0000977">
    <property type="term" value="F:RNA polymerase II transcription regulatory region sequence-specific DNA binding"/>
    <property type="evidence" value="ECO:0000318"/>
    <property type="project" value="GO_Central"/>
</dbReference>
<keyword evidence="2 3" id="KW-0539">Nucleus</keyword>
<keyword evidence="2 3" id="KW-0238">DNA-binding</keyword>
<dbReference type="InterPro" id="IPR001356">
    <property type="entry name" value="HD"/>
</dbReference>
<dbReference type="HOGENOM" id="CLU_2694901_0_0_1"/>
<gene>
    <name evidence="6" type="ORF">IscW_ISCW002410</name>
</gene>
<evidence type="ECO:0000256" key="1">
    <source>
        <dbReference type="ARBA" id="ARBA00004123"/>
    </source>
</evidence>
<evidence type="ECO:0000256" key="3">
    <source>
        <dbReference type="RuleBase" id="RU000682"/>
    </source>
</evidence>
<dbReference type="InterPro" id="IPR009057">
    <property type="entry name" value="Homeodomain-like_sf"/>
</dbReference>
<evidence type="ECO:0000256" key="4">
    <source>
        <dbReference type="SAM" id="MobiDB-lite"/>
    </source>
</evidence>
<name>B7P7H3_IXOSC</name>
<dbReference type="VEuPathDB" id="VectorBase:ISCI002410"/>
<dbReference type="SUPFAM" id="SSF46689">
    <property type="entry name" value="Homeodomain-like"/>
    <property type="match status" value="1"/>
</dbReference>
<keyword evidence="2 3" id="KW-0371">Homeobox</keyword>